<dbReference type="EMBL" id="CAJQUM010000001">
    <property type="protein sequence ID" value="CAG4884479.1"/>
    <property type="molecule type" value="Genomic_DNA"/>
</dbReference>
<evidence type="ECO:0000256" key="2">
    <source>
        <dbReference type="ARBA" id="ARBA00022722"/>
    </source>
</evidence>
<dbReference type="Proteomes" id="UP000742786">
    <property type="component" value="Unassembled WGS sequence"/>
</dbReference>
<evidence type="ECO:0000256" key="4">
    <source>
        <dbReference type="ARBA" id="ARBA00022801"/>
    </source>
</evidence>
<keyword evidence="1 6" id="KW-0819">tRNA processing</keyword>
<dbReference type="GO" id="GO:0042781">
    <property type="term" value="F:3'-tRNA processing endoribonuclease activity"/>
    <property type="evidence" value="ECO:0007669"/>
    <property type="project" value="TreeGrafter"/>
</dbReference>
<comment type="similarity">
    <text evidence="6">Belongs to the RnpA family.</text>
</comment>
<evidence type="ECO:0000256" key="1">
    <source>
        <dbReference type="ARBA" id="ARBA00022694"/>
    </source>
</evidence>
<evidence type="ECO:0000256" key="3">
    <source>
        <dbReference type="ARBA" id="ARBA00022759"/>
    </source>
</evidence>
<evidence type="ECO:0000256" key="5">
    <source>
        <dbReference type="ARBA" id="ARBA00022884"/>
    </source>
</evidence>
<comment type="catalytic activity">
    <reaction evidence="6">
        <text>Endonucleolytic cleavage of RNA, removing 5'-extranucleotides from tRNA precursor.</text>
        <dbReference type="EC" id="3.1.26.5"/>
    </reaction>
</comment>
<comment type="function">
    <text evidence="6">RNaseP catalyzes the removal of the 5'-leader sequence from pre-tRNA to produce the mature 5'-terminus. It can also cleave other RNA substrates such as 4.5S RNA. The protein component plays an auxiliary but essential role in vivo by binding to the 5'-leader sequence and broadening the substrate specificity of the ribozyme.</text>
</comment>
<dbReference type="SUPFAM" id="SSF54211">
    <property type="entry name" value="Ribosomal protein S5 domain 2-like"/>
    <property type="match status" value="1"/>
</dbReference>
<keyword evidence="5 6" id="KW-0694">RNA-binding</keyword>
<reference evidence="7" key="1">
    <citation type="submission" date="2021-04" db="EMBL/GenBank/DDBJ databases">
        <authorList>
            <person name="Hornung B."/>
        </authorList>
    </citation>
    <scope>NUCLEOTIDE SEQUENCE</scope>
    <source>
        <strain evidence="7">G5G6</strain>
    </source>
</reference>
<dbReference type="InterPro" id="IPR000100">
    <property type="entry name" value="RNase_P"/>
</dbReference>
<organism evidence="7 8">
    <name type="scientific">Georgfuchsia toluolica</name>
    <dbReference type="NCBI Taxonomy" id="424218"/>
    <lineage>
        <taxon>Bacteria</taxon>
        <taxon>Pseudomonadati</taxon>
        <taxon>Pseudomonadota</taxon>
        <taxon>Betaproteobacteria</taxon>
        <taxon>Nitrosomonadales</taxon>
        <taxon>Sterolibacteriaceae</taxon>
        <taxon>Georgfuchsia</taxon>
    </lineage>
</organism>
<name>A0A916J4G1_9PROT</name>
<dbReference type="Gene3D" id="3.30.230.10">
    <property type="match status" value="1"/>
</dbReference>
<evidence type="ECO:0000256" key="6">
    <source>
        <dbReference type="HAMAP-Rule" id="MF_00227"/>
    </source>
</evidence>
<keyword evidence="4 6" id="KW-0378">Hydrolase</keyword>
<sequence>MSVAGEFCFRPRHRLLQAAEYTGVFGQRRVLRGVLLDLHFKPGATESARLGLVIPKRNAALSVTRNYCKRVTREFFRQRRAGLPALDLVLRLARPIKSTSREFHDSLGPALREDFDKLLKRLPR</sequence>
<dbReference type="EC" id="3.1.26.5" evidence="6"/>
<dbReference type="HAMAP" id="MF_00227">
    <property type="entry name" value="RNase_P"/>
    <property type="match status" value="1"/>
</dbReference>
<dbReference type="GO" id="GO:0001682">
    <property type="term" value="P:tRNA 5'-leader removal"/>
    <property type="evidence" value="ECO:0007669"/>
    <property type="project" value="UniProtKB-UniRule"/>
</dbReference>
<proteinExistence type="inferred from homology"/>
<dbReference type="GO" id="GO:0004526">
    <property type="term" value="F:ribonuclease P activity"/>
    <property type="evidence" value="ECO:0007669"/>
    <property type="project" value="UniProtKB-UniRule"/>
</dbReference>
<dbReference type="PANTHER" id="PTHR33992:SF1">
    <property type="entry name" value="RIBONUCLEASE P PROTEIN COMPONENT"/>
    <property type="match status" value="1"/>
</dbReference>
<dbReference type="InterPro" id="IPR014721">
    <property type="entry name" value="Ribsml_uS5_D2-typ_fold_subgr"/>
</dbReference>
<dbReference type="InterPro" id="IPR020568">
    <property type="entry name" value="Ribosomal_Su5_D2-typ_SF"/>
</dbReference>
<evidence type="ECO:0000313" key="7">
    <source>
        <dbReference type="EMBL" id="CAG4884479.1"/>
    </source>
</evidence>
<dbReference type="GO" id="GO:0000049">
    <property type="term" value="F:tRNA binding"/>
    <property type="evidence" value="ECO:0007669"/>
    <property type="project" value="UniProtKB-UniRule"/>
</dbReference>
<gene>
    <name evidence="6 7" type="primary">rnpA</name>
    <name evidence="7" type="ORF">GTOL_12362</name>
</gene>
<comment type="caution">
    <text evidence="7">The sequence shown here is derived from an EMBL/GenBank/DDBJ whole genome shotgun (WGS) entry which is preliminary data.</text>
</comment>
<keyword evidence="8" id="KW-1185">Reference proteome</keyword>
<accession>A0A916J4G1</accession>
<evidence type="ECO:0000313" key="8">
    <source>
        <dbReference type="Proteomes" id="UP000742786"/>
    </source>
</evidence>
<comment type="subunit">
    <text evidence="6">Consists of a catalytic RNA component (M1 or rnpB) and a protein subunit.</text>
</comment>
<dbReference type="AlphaFoldDB" id="A0A916J4G1"/>
<dbReference type="PANTHER" id="PTHR33992">
    <property type="entry name" value="RIBONUCLEASE P PROTEIN COMPONENT"/>
    <property type="match status" value="1"/>
</dbReference>
<keyword evidence="3 6" id="KW-0255">Endonuclease</keyword>
<dbReference type="RefSeq" id="WP_220636330.1">
    <property type="nucleotide sequence ID" value="NZ_CAJQUM010000001.1"/>
</dbReference>
<protein>
    <recommendedName>
        <fullName evidence="6">Ribonuclease P protein component</fullName>
        <shortName evidence="6">RNase P protein</shortName>
        <shortName evidence="6">RNaseP protein</shortName>
        <ecNumber evidence="6">3.1.26.5</ecNumber>
    </recommendedName>
    <alternativeName>
        <fullName evidence="6">Protein C5</fullName>
    </alternativeName>
</protein>
<dbReference type="Pfam" id="PF00825">
    <property type="entry name" value="Ribonuclease_P"/>
    <property type="match status" value="1"/>
</dbReference>
<dbReference type="GO" id="GO:0030677">
    <property type="term" value="C:ribonuclease P complex"/>
    <property type="evidence" value="ECO:0007669"/>
    <property type="project" value="TreeGrafter"/>
</dbReference>
<keyword evidence="2 6" id="KW-0540">Nuclease</keyword>